<dbReference type="SUPFAM" id="SSF51182">
    <property type="entry name" value="RmlC-like cupins"/>
    <property type="match status" value="1"/>
</dbReference>
<dbReference type="EMBL" id="PVWO01000049">
    <property type="protein sequence ID" value="PSB58064.1"/>
    <property type="molecule type" value="Genomic_DNA"/>
</dbReference>
<dbReference type="EC" id="5.1.3.13" evidence="3"/>
<dbReference type="CDD" id="cd00438">
    <property type="entry name" value="cupin_RmlC"/>
    <property type="match status" value="1"/>
</dbReference>
<dbReference type="OrthoDB" id="9800680at2"/>
<feature type="active site" description="Proton donor" evidence="1">
    <location>
        <position position="130"/>
    </location>
</feature>
<keyword evidence="5" id="KW-1185">Reference proteome</keyword>
<evidence type="ECO:0000313" key="5">
    <source>
        <dbReference type="Proteomes" id="UP000238937"/>
    </source>
</evidence>
<comment type="catalytic activity">
    <reaction evidence="3">
        <text>dTDP-4-dehydro-6-deoxy-alpha-D-glucose = dTDP-4-dehydro-beta-L-rhamnose</text>
        <dbReference type="Rhea" id="RHEA:16969"/>
        <dbReference type="ChEBI" id="CHEBI:57649"/>
        <dbReference type="ChEBI" id="CHEBI:62830"/>
        <dbReference type="EC" id="5.1.3.13"/>
    </reaction>
</comment>
<accession>A0A2T1GJV1</accession>
<dbReference type="InterPro" id="IPR011051">
    <property type="entry name" value="RmlC_Cupin_sf"/>
</dbReference>
<proteinExistence type="inferred from homology"/>
<reference evidence="4 5" key="1">
    <citation type="submission" date="2018-03" db="EMBL/GenBank/DDBJ databases">
        <title>The ancient ancestry and fast evolution of plastids.</title>
        <authorList>
            <person name="Moore K.R."/>
            <person name="Magnabosco C."/>
            <person name="Momper L."/>
            <person name="Gold D.A."/>
            <person name="Bosak T."/>
            <person name="Fournier G.P."/>
        </authorList>
    </citation>
    <scope>NUCLEOTIDE SEQUENCE [LARGE SCALE GENOMIC DNA]</scope>
    <source>
        <strain evidence="4 5">CCALA 037</strain>
    </source>
</reference>
<comment type="caution">
    <text evidence="4">The sequence shown here is derived from an EMBL/GenBank/DDBJ whole genome shotgun (WGS) entry which is preliminary data.</text>
</comment>
<dbReference type="PANTHER" id="PTHR21047:SF2">
    <property type="entry name" value="THYMIDINE DIPHOSPHO-4-KETO-RHAMNOSE 3,5-EPIMERASE"/>
    <property type="match status" value="1"/>
</dbReference>
<dbReference type="InterPro" id="IPR000888">
    <property type="entry name" value="RmlC-like"/>
</dbReference>
<comment type="similarity">
    <text evidence="3">Belongs to the dTDP-4-dehydrorhamnose 3,5-epimerase family.</text>
</comment>
<name>A0A2T1GJV1_9CYAN</name>
<dbReference type="Proteomes" id="UP000238937">
    <property type="component" value="Unassembled WGS sequence"/>
</dbReference>
<dbReference type="Pfam" id="PF00908">
    <property type="entry name" value="dTDP_sugar_isom"/>
    <property type="match status" value="1"/>
</dbReference>
<dbReference type="AlphaFoldDB" id="A0A2T1GJV1"/>
<evidence type="ECO:0000313" key="4">
    <source>
        <dbReference type="EMBL" id="PSB58064.1"/>
    </source>
</evidence>
<dbReference type="GO" id="GO:0005829">
    <property type="term" value="C:cytosol"/>
    <property type="evidence" value="ECO:0007669"/>
    <property type="project" value="TreeGrafter"/>
</dbReference>
<comment type="subunit">
    <text evidence="3">Homodimer.</text>
</comment>
<dbReference type="UniPathway" id="UPA00124"/>
<evidence type="ECO:0000256" key="2">
    <source>
        <dbReference type="PIRSR" id="PIRSR600888-3"/>
    </source>
</evidence>
<protein>
    <recommendedName>
        <fullName evidence="3">dTDP-4-dehydrorhamnose 3,5-epimerase</fullName>
        <ecNumber evidence="3">5.1.3.13</ecNumber>
    </recommendedName>
    <alternativeName>
        <fullName evidence="3">Thymidine diphospho-4-keto-rhamnose 3,5-epimerase</fullName>
    </alternativeName>
</protein>
<feature type="active site" description="Proton acceptor" evidence="1">
    <location>
        <position position="61"/>
    </location>
</feature>
<comment type="pathway">
    <text evidence="3">Carbohydrate biosynthesis; dTDP-L-rhamnose biosynthesis.</text>
</comment>
<feature type="site" description="Participates in a stacking interaction with the thymidine ring of dTDP-4-oxo-6-deoxyglucose" evidence="2">
    <location>
        <position position="136"/>
    </location>
</feature>
<dbReference type="NCBIfam" id="TIGR01221">
    <property type="entry name" value="rmlC"/>
    <property type="match status" value="1"/>
</dbReference>
<organism evidence="4 5">
    <name type="scientific">Chamaesiphon polymorphus CCALA 037</name>
    <dbReference type="NCBI Taxonomy" id="2107692"/>
    <lineage>
        <taxon>Bacteria</taxon>
        <taxon>Bacillati</taxon>
        <taxon>Cyanobacteriota</taxon>
        <taxon>Cyanophyceae</taxon>
        <taxon>Gomontiellales</taxon>
        <taxon>Chamaesiphonaceae</taxon>
        <taxon>Chamaesiphon</taxon>
    </lineage>
</organism>
<dbReference type="GO" id="GO:0000271">
    <property type="term" value="P:polysaccharide biosynthetic process"/>
    <property type="evidence" value="ECO:0007669"/>
    <property type="project" value="TreeGrafter"/>
</dbReference>
<dbReference type="PANTHER" id="PTHR21047">
    <property type="entry name" value="DTDP-6-DEOXY-D-GLUCOSE-3,5 EPIMERASE"/>
    <property type="match status" value="1"/>
</dbReference>
<comment type="function">
    <text evidence="3">Catalyzes the epimerization of the C3' and C5'positions of dTDP-6-deoxy-D-xylo-4-hexulose, forming dTDP-6-deoxy-L-lyxo-4-hexulose.</text>
</comment>
<dbReference type="Gene3D" id="2.60.120.10">
    <property type="entry name" value="Jelly Rolls"/>
    <property type="match status" value="1"/>
</dbReference>
<evidence type="ECO:0000256" key="3">
    <source>
        <dbReference type="RuleBase" id="RU364069"/>
    </source>
</evidence>
<gene>
    <name evidence="4" type="primary">rfbC</name>
    <name evidence="4" type="ORF">C7B77_06080</name>
</gene>
<dbReference type="RefSeq" id="WP_106301528.1">
    <property type="nucleotide sequence ID" value="NZ_PVWO01000049.1"/>
</dbReference>
<dbReference type="GO" id="GO:0008830">
    <property type="term" value="F:dTDP-4-dehydrorhamnose 3,5-epimerase activity"/>
    <property type="evidence" value="ECO:0007669"/>
    <property type="project" value="UniProtKB-UniRule"/>
</dbReference>
<evidence type="ECO:0000256" key="1">
    <source>
        <dbReference type="PIRSR" id="PIRSR600888-1"/>
    </source>
</evidence>
<dbReference type="InterPro" id="IPR014710">
    <property type="entry name" value="RmlC-like_jellyroll"/>
</dbReference>
<keyword evidence="3" id="KW-0413">Isomerase</keyword>
<dbReference type="GO" id="GO:0019305">
    <property type="term" value="P:dTDP-rhamnose biosynthetic process"/>
    <property type="evidence" value="ECO:0007669"/>
    <property type="project" value="UniProtKB-UniRule"/>
</dbReference>
<sequence length="182" mass="20615">MEIIQTSIPGVLVFAPPVFTDSRGYFLETYQLKKYAEAGINKPFVQDNQSYSVKNVLRGLHFQLRYPQAKLVRVTQGTVFDVAIDIRRNSPTFGKWHGEILSAENKKQLYVPENFAHGFCVLSESAEFLYKCTDFYVPGDEAGLIWDDPQLAIEWPIDRPILSAKDAELPTLAASLELLPME</sequence>